<organism evidence="1 2">
    <name type="scientific">Hyaloscypha variabilis (strain UAMH 11265 / GT02V1 / F)</name>
    <name type="common">Meliniomyces variabilis</name>
    <dbReference type="NCBI Taxonomy" id="1149755"/>
    <lineage>
        <taxon>Eukaryota</taxon>
        <taxon>Fungi</taxon>
        <taxon>Dikarya</taxon>
        <taxon>Ascomycota</taxon>
        <taxon>Pezizomycotina</taxon>
        <taxon>Leotiomycetes</taxon>
        <taxon>Helotiales</taxon>
        <taxon>Hyaloscyphaceae</taxon>
        <taxon>Hyaloscypha</taxon>
        <taxon>Hyaloscypha variabilis</taxon>
    </lineage>
</organism>
<dbReference type="EMBL" id="KZ613944">
    <property type="protein sequence ID" value="PMD41377.1"/>
    <property type="molecule type" value="Genomic_DNA"/>
</dbReference>
<gene>
    <name evidence="1" type="ORF">L207DRAFT_565266</name>
</gene>
<keyword evidence="2" id="KW-1185">Reference proteome</keyword>
<evidence type="ECO:0000313" key="1">
    <source>
        <dbReference type="EMBL" id="PMD41377.1"/>
    </source>
</evidence>
<protein>
    <recommendedName>
        <fullName evidence="3">F-box domain-containing protein</fullName>
    </recommendedName>
</protein>
<evidence type="ECO:0008006" key="3">
    <source>
        <dbReference type="Google" id="ProtNLM"/>
    </source>
</evidence>
<reference evidence="1 2" key="1">
    <citation type="submission" date="2016-04" db="EMBL/GenBank/DDBJ databases">
        <title>A degradative enzymes factory behind the ericoid mycorrhizal symbiosis.</title>
        <authorList>
            <consortium name="DOE Joint Genome Institute"/>
            <person name="Martino E."/>
            <person name="Morin E."/>
            <person name="Grelet G."/>
            <person name="Kuo A."/>
            <person name="Kohler A."/>
            <person name="Daghino S."/>
            <person name="Barry K."/>
            <person name="Choi C."/>
            <person name="Cichocki N."/>
            <person name="Clum A."/>
            <person name="Copeland A."/>
            <person name="Hainaut M."/>
            <person name="Haridas S."/>
            <person name="Labutti K."/>
            <person name="Lindquist E."/>
            <person name="Lipzen A."/>
            <person name="Khouja H.-R."/>
            <person name="Murat C."/>
            <person name="Ohm R."/>
            <person name="Olson A."/>
            <person name="Spatafora J."/>
            <person name="Veneault-Fourrey C."/>
            <person name="Henrissat B."/>
            <person name="Grigoriev I."/>
            <person name="Martin F."/>
            <person name="Perotto S."/>
        </authorList>
    </citation>
    <scope>NUCLEOTIDE SEQUENCE [LARGE SCALE GENOMIC DNA]</scope>
    <source>
        <strain evidence="1 2">F</strain>
    </source>
</reference>
<proteinExistence type="predicted"/>
<dbReference type="OrthoDB" id="2099276at2759"/>
<dbReference type="Proteomes" id="UP000235786">
    <property type="component" value="Unassembled WGS sequence"/>
</dbReference>
<name>A0A2J6RS89_HYAVF</name>
<dbReference type="PANTHER" id="PTHR42085:SF6">
    <property type="entry name" value="F-BOX DOMAIN-CONTAINING PROTEIN"/>
    <property type="match status" value="1"/>
</dbReference>
<dbReference type="PANTHER" id="PTHR42085">
    <property type="entry name" value="F-BOX DOMAIN-CONTAINING PROTEIN"/>
    <property type="match status" value="1"/>
</dbReference>
<sequence>MVQPTLYRYFPSPRPLKRPPSKTFLHLPFILRREIYLLAGLSINSTIYLNYIPSSNEHCIQDYNPLIPEHWPVEPYITPRSHSLSHFLDSYLPQPQISLNRHCECQDCNSHASYNPNGVWVYTACNCAPLPWQLLYVSKVIADEVFSIFFSENHFSVFRNSLCGLSALSSLPKSALEDMRSLSICLNYFEPEVSRKIRSFGPVIQRCDIDCHAPCAASKQQRLFTKAKRHHEEVSIGELQQLCQTLTHIPPQQLNLSFTCDVADTAIAEEVLHPLFQLPRLRECSIRLGYLYLPDDKTDYTPLQHLAQETVKKLTTPPPAAQKPFNFPALPLEIQLQILSHTSLVTPYDLIWGPNTPIAKYVKTPFYEPRTFPWRAYPSHAECCTTCSPFPALEPEICFCWSSLAAFSSTCTCFRLPLPLFLLNKSTQKIAEEIFYGRNHFQVLRRAYTASRELEIYSFLTWIPESARRCLRFLTWEMSWGCMSDWGGYLQKGDKTHTQWLATLTFLKDIPAGQLSLTIDTSFSQDCVYIQNGGWEYGDSGIVVPDSVYLAEAEFTFGIAASLARDLVESEIRLRDSFWWFEGLRLRGEGEELREERDLDRGRLLEKMVMGRAYEGELRGKGVRRAEWNGYQRYQPPW</sequence>
<dbReference type="InterPro" id="IPR038883">
    <property type="entry name" value="AN11006-like"/>
</dbReference>
<dbReference type="AlphaFoldDB" id="A0A2J6RS89"/>
<accession>A0A2J6RS89</accession>
<evidence type="ECO:0000313" key="2">
    <source>
        <dbReference type="Proteomes" id="UP000235786"/>
    </source>
</evidence>